<dbReference type="RefSeq" id="XP_009219339.1">
    <property type="nucleotide sequence ID" value="XM_009221075.1"/>
</dbReference>
<dbReference type="EnsemblFungi" id="EJT78194">
    <property type="protein sequence ID" value="EJT78194"/>
    <property type="gene ID" value="GGTG_03296"/>
</dbReference>
<dbReference type="HOGENOM" id="CLU_2498007_0_0_1"/>
<reference evidence="3" key="5">
    <citation type="submission" date="2018-04" db="UniProtKB">
        <authorList>
            <consortium name="EnsemblFungi"/>
        </authorList>
    </citation>
    <scope>IDENTIFICATION</scope>
    <source>
        <strain evidence="3">R3-111a-1</strain>
    </source>
</reference>
<dbReference type="VEuPathDB" id="FungiDB:GGTG_03296"/>
<accession>J3NPT9</accession>
<feature type="region of interest" description="Disordered" evidence="1">
    <location>
        <begin position="1"/>
        <end position="27"/>
    </location>
</feature>
<gene>
    <name evidence="3" type="primary">20343754</name>
    <name evidence="2" type="ORF">GGTG_03296</name>
</gene>
<organism evidence="2">
    <name type="scientific">Gaeumannomyces tritici (strain R3-111a-1)</name>
    <name type="common">Wheat and barley take-all root rot fungus</name>
    <name type="synonym">Gaeumannomyces graminis var. tritici</name>
    <dbReference type="NCBI Taxonomy" id="644352"/>
    <lineage>
        <taxon>Eukaryota</taxon>
        <taxon>Fungi</taxon>
        <taxon>Dikarya</taxon>
        <taxon>Ascomycota</taxon>
        <taxon>Pezizomycotina</taxon>
        <taxon>Sordariomycetes</taxon>
        <taxon>Sordariomycetidae</taxon>
        <taxon>Magnaporthales</taxon>
        <taxon>Magnaporthaceae</taxon>
        <taxon>Gaeumannomyces</taxon>
    </lineage>
</organism>
<evidence type="ECO:0000313" key="2">
    <source>
        <dbReference type="EMBL" id="EJT78194.1"/>
    </source>
</evidence>
<protein>
    <submittedName>
        <fullName evidence="2 3">Uncharacterized protein</fullName>
    </submittedName>
</protein>
<reference evidence="3" key="4">
    <citation type="journal article" date="2015" name="G3 (Bethesda)">
        <title>Genome sequences of three phytopathogenic species of the Magnaporthaceae family of fungi.</title>
        <authorList>
            <person name="Okagaki L.H."/>
            <person name="Nunes C.C."/>
            <person name="Sailsbery J."/>
            <person name="Clay B."/>
            <person name="Brown D."/>
            <person name="John T."/>
            <person name="Oh Y."/>
            <person name="Young N."/>
            <person name="Fitzgerald M."/>
            <person name="Haas B.J."/>
            <person name="Zeng Q."/>
            <person name="Young S."/>
            <person name="Adiconis X."/>
            <person name="Fan L."/>
            <person name="Levin J.Z."/>
            <person name="Mitchell T.K."/>
            <person name="Okubara P.A."/>
            <person name="Farman M.L."/>
            <person name="Kohn L.M."/>
            <person name="Birren B."/>
            <person name="Ma L.-J."/>
            <person name="Dean R.A."/>
        </authorList>
    </citation>
    <scope>NUCLEOTIDE SEQUENCE</scope>
    <source>
        <strain evidence="3">R3-111a-1</strain>
    </source>
</reference>
<proteinExistence type="predicted"/>
<reference evidence="2" key="2">
    <citation type="submission" date="2010-07" db="EMBL/GenBank/DDBJ databases">
        <authorList>
            <consortium name="The Broad Institute Genome Sequencing Platform"/>
            <consortium name="Broad Institute Genome Sequencing Center for Infectious Disease"/>
            <person name="Ma L.-J."/>
            <person name="Dead R."/>
            <person name="Young S."/>
            <person name="Zeng Q."/>
            <person name="Koehrsen M."/>
            <person name="Alvarado L."/>
            <person name="Berlin A."/>
            <person name="Chapman S.B."/>
            <person name="Chen Z."/>
            <person name="Freedman E."/>
            <person name="Gellesch M."/>
            <person name="Goldberg J."/>
            <person name="Griggs A."/>
            <person name="Gujja S."/>
            <person name="Heilman E.R."/>
            <person name="Heiman D."/>
            <person name="Hepburn T."/>
            <person name="Howarth C."/>
            <person name="Jen D."/>
            <person name="Larson L."/>
            <person name="Mehta T."/>
            <person name="Neiman D."/>
            <person name="Pearson M."/>
            <person name="Roberts A."/>
            <person name="Saif S."/>
            <person name="Shea T."/>
            <person name="Shenoy N."/>
            <person name="Sisk P."/>
            <person name="Stolte C."/>
            <person name="Sykes S."/>
            <person name="Walk T."/>
            <person name="White J."/>
            <person name="Yandava C."/>
            <person name="Haas B."/>
            <person name="Nusbaum C."/>
            <person name="Birren B."/>
        </authorList>
    </citation>
    <scope>NUCLEOTIDE SEQUENCE</scope>
    <source>
        <strain evidence="2">R3-111a-1</strain>
    </source>
</reference>
<evidence type="ECO:0000256" key="1">
    <source>
        <dbReference type="SAM" id="MobiDB-lite"/>
    </source>
</evidence>
<keyword evidence="4" id="KW-1185">Reference proteome</keyword>
<dbReference type="GeneID" id="20343754"/>
<evidence type="ECO:0000313" key="3">
    <source>
        <dbReference type="EnsemblFungi" id="EJT78194"/>
    </source>
</evidence>
<reference evidence="4" key="1">
    <citation type="submission" date="2010-07" db="EMBL/GenBank/DDBJ databases">
        <title>The genome sequence of Gaeumannomyces graminis var. tritici strain R3-111a-1.</title>
        <authorList>
            <consortium name="The Broad Institute Genome Sequencing Platform"/>
            <person name="Ma L.-J."/>
            <person name="Dead R."/>
            <person name="Young S."/>
            <person name="Zeng Q."/>
            <person name="Koehrsen M."/>
            <person name="Alvarado L."/>
            <person name="Berlin A."/>
            <person name="Chapman S.B."/>
            <person name="Chen Z."/>
            <person name="Freedman E."/>
            <person name="Gellesch M."/>
            <person name="Goldberg J."/>
            <person name="Griggs A."/>
            <person name="Gujja S."/>
            <person name="Heilman E.R."/>
            <person name="Heiman D."/>
            <person name="Hepburn T."/>
            <person name="Howarth C."/>
            <person name="Jen D."/>
            <person name="Larson L."/>
            <person name="Mehta T."/>
            <person name="Neiman D."/>
            <person name="Pearson M."/>
            <person name="Roberts A."/>
            <person name="Saif S."/>
            <person name="Shea T."/>
            <person name="Shenoy N."/>
            <person name="Sisk P."/>
            <person name="Stolte C."/>
            <person name="Sykes S."/>
            <person name="Walk T."/>
            <person name="White J."/>
            <person name="Yandava C."/>
            <person name="Haas B."/>
            <person name="Nusbaum C."/>
            <person name="Birren B."/>
        </authorList>
    </citation>
    <scope>NUCLEOTIDE SEQUENCE [LARGE SCALE GENOMIC DNA]</scope>
    <source>
        <strain evidence="4">R3-111a-1</strain>
    </source>
</reference>
<dbReference type="EMBL" id="GL385396">
    <property type="protein sequence ID" value="EJT78194.1"/>
    <property type="molecule type" value="Genomic_DNA"/>
</dbReference>
<sequence>MGGGNPGTRVRGLSDGHPSSKPLRAADEQPVPFWAYRTCNHSRYEKLAGKRTALPDPSGNVASSSGLPAERIANCHVLSSVLIDAV</sequence>
<reference evidence="2" key="3">
    <citation type="submission" date="2010-09" db="EMBL/GenBank/DDBJ databases">
        <title>Annotation of Gaeumannomyces graminis var. tritici R3-111a-1.</title>
        <authorList>
            <consortium name="The Broad Institute Genome Sequencing Platform"/>
            <person name="Ma L.-J."/>
            <person name="Dead R."/>
            <person name="Young S.K."/>
            <person name="Zeng Q."/>
            <person name="Gargeya S."/>
            <person name="Fitzgerald M."/>
            <person name="Haas B."/>
            <person name="Abouelleil A."/>
            <person name="Alvarado L."/>
            <person name="Arachchi H.M."/>
            <person name="Berlin A."/>
            <person name="Brown A."/>
            <person name="Chapman S.B."/>
            <person name="Chen Z."/>
            <person name="Dunbar C."/>
            <person name="Freedman E."/>
            <person name="Gearin G."/>
            <person name="Gellesch M."/>
            <person name="Goldberg J."/>
            <person name="Griggs A."/>
            <person name="Gujja S."/>
            <person name="Heiman D."/>
            <person name="Howarth C."/>
            <person name="Larson L."/>
            <person name="Lui A."/>
            <person name="MacDonald P.J.P."/>
            <person name="Mehta T."/>
            <person name="Montmayeur A."/>
            <person name="Murphy C."/>
            <person name="Neiman D."/>
            <person name="Pearson M."/>
            <person name="Priest M."/>
            <person name="Roberts A."/>
            <person name="Saif S."/>
            <person name="Shea T."/>
            <person name="Shenoy N."/>
            <person name="Sisk P."/>
            <person name="Stolte C."/>
            <person name="Sykes S."/>
            <person name="Yandava C."/>
            <person name="Wortman J."/>
            <person name="Nusbaum C."/>
            <person name="Birren B."/>
        </authorList>
    </citation>
    <scope>NUCLEOTIDE SEQUENCE</scope>
    <source>
        <strain evidence="2">R3-111a-1</strain>
    </source>
</reference>
<dbReference type="Proteomes" id="UP000006039">
    <property type="component" value="Unassembled WGS sequence"/>
</dbReference>
<dbReference type="AlphaFoldDB" id="J3NPT9"/>
<name>J3NPT9_GAET3</name>
<evidence type="ECO:0000313" key="4">
    <source>
        <dbReference type="Proteomes" id="UP000006039"/>
    </source>
</evidence>